<evidence type="ECO:0000313" key="2">
    <source>
        <dbReference type="Proteomes" id="UP000015102"/>
    </source>
</evidence>
<protein>
    <submittedName>
        <fullName evidence="1">Uncharacterized protein</fullName>
    </submittedName>
</protein>
<dbReference type="EnsemblMetazoa" id="MESCA003855-RA">
    <property type="protein sequence ID" value="MESCA003855-PA"/>
    <property type="gene ID" value="MESCA003855"/>
</dbReference>
<dbReference type="Proteomes" id="UP000015102">
    <property type="component" value="Unassembled WGS sequence"/>
</dbReference>
<evidence type="ECO:0000313" key="1">
    <source>
        <dbReference type="EnsemblMetazoa" id="MESCA003855-PA"/>
    </source>
</evidence>
<keyword evidence="2" id="KW-1185">Reference proteome</keyword>
<reference evidence="1" key="2">
    <citation type="submission" date="2015-06" db="UniProtKB">
        <authorList>
            <consortium name="EnsemblMetazoa"/>
        </authorList>
    </citation>
    <scope>IDENTIFICATION</scope>
</reference>
<dbReference type="EMBL" id="CAQQ02123898">
    <property type="status" value="NOT_ANNOTATED_CDS"/>
    <property type="molecule type" value="Genomic_DNA"/>
</dbReference>
<dbReference type="AlphaFoldDB" id="T1GK40"/>
<sequence length="135" mass="14888">MGNIRTPLSLGGRQRNVIAFLVTSSGRIGPSGGLGTSKTVTLAREDGGQYRLQLKNPSGFDTATINVKVLDRPKPVRILELTNLLEILLHYIGHHQKTMEAHLLLTMSSKRRNHVLILGLRLAATAQFHLFVLET</sequence>
<dbReference type="SUPFAM" id="SSF48726">
    <property type="entry name" value="Immunoglobulin"/>
    <property type="match status" value="1"/>
</dbReference>
<dbReference type="EMBL" id="CAQQ02123897">
    <property type="status" value="NOT_ANNOTATED_CDS"/>
    <property type="molecule type" value="Genomic_DNA"/>
</dbReference>
<dbReference type="STRING" id="36166.T1GK40"/>
<accession>T1GK40</accession>
<organism evidence="1 2">
    <name type="scientific">Megaselia scalaris</name>
    <name type="common">Humpbacked fly</name>
    <name type="synonym">Phora scalaris</name>
    <dbReference type="NCBI Taxonomy" id="36166"/>
    <lineage>
        <taxon>Eukaryota</taxon>
        <taxon>Metazoa</taxon>
        <taxon>Ecdysozoa</taxon>
        <taxon>Arthropoda</taxon>
        <taxon>Hexapoda</taxon>
        <taxon>Insecta</taxon>
        <taxon>Pterygota</taxon>
        <taxon>Neoptera</taxon>
        <taxon>Endopterygota</taxon>
        <taxon>Diptera</taxon>
        <taxon>Brachycera</taxon>
        <taxon>Muscomorpha</taxon>
        <taxon>Platypezoidea</taxon>
        <taxon>Phoridae</taxon>
        <taxon>Megaseliini</taxon>
        <taxon>Megaselia</taxon>
    </lineage>
</organism>
<reference evidence="2" key="1">
    <citation type="submission" date="2013-02" db="EMBL/GenBank/DDBJ databases">
        <authorList>
            <person name="Hughes D."/>
        </authorList>
    </citation>
    <scope>NUCLEOTIDE SEQUENCE</scope>
    <source>
        <strain>Durham</strain>
        <strain evidence="2">NC isolate 2 -- Noor lab</strain>
    </source>
</reference>
<dbReference type="HOGENOM" id="CLU_1888144_0_0_1"/>
<name>T1GK40_MEGSC</name>
<dbReference type="InterPro" id="IPR036179">
    <property type="entry name" value="Ig-like_dom_sf"/>
</dbReference>
<proteinExistence type="predicted"/>
<dbReference type="EMBL" id="CAQQ02123899">
    <property type="status" value="NOT_ANNOTATED_CDS"/>
    <property type="molecule type" value="Genomic_DNA"/>
</dbReference>